<name>A0AAD5K7R9_9FUNG</name>
<dbReference type="EMBL" id="JAIXMP010000017">
    <property type="protein sequence ID" value="KAI9259451.1"/>
    <property type="molecule type" value="Genomic_DNA"/>
</dbReference>
<evidence type="ECO:0000313" key="3">
    <source>
        <dbReference type="Proteomes" id="UP001209540"/>
    </source>
</evidence>
<sequence length="90" mass="10170">MLTKSITAIIFCALLVYARLPDEKPGLDKVRINTCICTSAVDPKATGQCCNQAHGVIGDPISGKCQKHYSDYHESGDYYQKHEHEHKYWK</sequence>
<dbReference type="AlphaFoldDB" id="A0AAD5K7R9"/>
<keyword evidence="1" id="KW-0732">Signal</keyword>
<feature type="signal peptide" evidence="1">
    <location>
        <begin position="1"/>
        <end position="18"/>
    </location>
</feature>
<reference evidence="2" key="1">
    <citation type="journal article" date="2022" name="IScience">
        <title>Evolution of zygomycete secretomes and the origins of terrestrial fungal ecologies.</title>
        <authorList>
            <person name="Chang Y."/>
            <person name="Wang Y."/>
            <person name="Mondo S."/>
            <person name="Ahrendt S."/>
            <person name="Andreopoulos W."/>
            <person name="Barry K."/>
            <person name="Beard J."/>
            <person name="Benny G.L."/>
            <person name="Blankenship S."/>
            <person name="Bonito G."/>
            <person name="Cuomo C."/>
            <person name="Desiro A."/>
            <person name="Gervers K.A."/>
            <person name="Hundley H."/>
            <person name="Kuo A."/>
            <person name="LaButti K."/>
            <person name="Lang B.F."/>
            <person name="Lipzen A."/>
            <person name="O'Donnell K."/>
            <person name="Pangilinan J."/>
            <person name="Reynolds N."/>
            <person name="Sandor L."/>
            <person name="Smith M.E."/>
            <person name="Tsang A."/>
            <person name="Grigoriev I.V."/>
            <person name="Stajich J.E."/>
            <person name="Spatafora J.W."/>
        </authorList>
    </citation>
    <scope>NUCLEOTIDE SEQUENCE</scope>
    <source>
        <strain evidence="2">RSA 2281</strain>
    </source>
</reference>
<proteinExistence type="predicted"/>
<evidence type="ECO:0000256" key="1">
    <source>
        <dbReference type="SAM" id="SignalP"/>
    </source>
</evidence>
<gene>
    <name evidence="2" type="ORF">BDA99DRAFT_560882</name>
</gene>
<evidence type="ECO:0000313" key="2">
    <source>
        <dbReference type="EMBL" id="KAI9259451.1"/>
    </source>
</evidence>
<keyword evidence="3" id="KW-1185">Reference proteome</keyword>
<protein>
    <submittedName>
        <fullName evidence="2">Uncharacterized protein</fullName>
    </submittedName>
</protein>
<organism evidence="2 3">
    <name type="scientific">Phascolomyces articulosus</name>
    <dbReference type="NCBI Taxonomy" id="60185"/>
    <lineage>
        <taxon>Eukaryota</taxon>
        <taxon>Fungi</taxon>
        <taxon>Fungi incertae sedis</taxon>
        <taxon>Mucoromycota</taxon>
        <taxon>Mucoromycotina</taxon>
        <taxon>Mucoromycetes</taxon>
        <taxon>Mucorales</taxon>
        <taxon>Lichtheimiaceae</taxon>
        <taxon>Phascolomyces</taxon>
    </lineage>
</organism>
<comment type="caution">
    <text evidence="2">The sequence shown here is derived from an EMBL/GenBank/DDBJ whole genome shotgun (WGS) entry which is preliminary data.</text>
</comment>
<reference evidence="2" key="2">
    <citation type="submission" date="2023-02" db="EMBL/GenBank/DDBJ databases">
        <authorList>
            <consortium name="DOE Joint Genome Institute"/>
            <person name="Mondo S.J."/>
            <person name="Chang Y."/>
            <person name="Wang Y."/>
            <person name="Ahrendt S."/>
            <person name="Andreopoulos W."/>
            <person name="Barry K."/>
            <person name="Beard J."/>
            <person name="Benny G.L."/>
            <person name="Blankenship S."/>
            <person name="Bonito G."/>
            <person name="Cuomo C."/>
            <person name="Desiro A."/>
            <person name="Gervers K.A."/>
            <person name="Hundley H."/>
            <person name="Kuo A."/>
            <person name="LaButti K."/>
            <person name="Lang B.F."/>
            <person name="Lipzen A."/>
            <person name="O'Donnell K."/>
            <person name="Pangilinan J."/>
            <person name="Reynolds N."/>
            <person name="Sandor L."/>
            <person name="Smith M.W."/>
            <person name="Tsang A."/>
            <person name="Grigoriev I.V."/>
            <person name="Stajich J.E."/>
            <person name="Spatafora J.W."/>
        </authorList>
    </citation>
    <scope>NUCLEOTIDE SEQUENCE</scope>
    <source>
        <strain evidence="2">RSA 2281</strain>
    </source>
</reference>
<accession>A0AAD5K7R9</accession>
<feature type="chain" id="PRO_5042034918" evidence="1">
    <location>
        <begin position="19"/>
        <end position="90"/>
    </location>
</feature>
<dbReference type="Proteomes" id="UP001209540">
    <property type="component" value="Unassembled WGS sequence"/>
</dbReference>